<keyword evidence="2" id="KW-1185">Reference proteome</keyword>
<dbReference type="EMBL" id="JBHSPW010000022">
    <property type="protein sequence ID" value="MFC5897415.1"/>
    <property type="molecule type" value="Genomic_DNA"/>
</dbReference>
<protein>
    <submittedName>
        <fullName evidence="1">Uncharacterized protein</fullName>
    </submittedName>
</protein>
<gene>
    <name evidence="1" type="ORF">ACFP3M_31890</name>
</gene>
<sequence length="156" mass="17467">MDFIIDPPNGVSPLQIGMSYEQALEAISAWGEPSVSGPYAHTSTVKIRVDHHSMDIVAHLEDAETVTAIELWRFENDAPEIRVLLDDVDVFRTPAREVLRQQSERGRTVDESDPESPEIPNLTLAFTRETGQDIPREKDGLPLYFTSVLVAGVDYF</sequence>
<proteinExistence type="predicted"/>
<reference evidence="2" key="1">
    <citation type="journal article" date="2019" name="Int. J. Syst. Evol. Microbiol.">
        <title>The Global Catalogue of Microorganisms (GCM) 10K type strain sequencing project: providing services to taxonomists for standard genome sequencing and annotation.</title>
        <authorList>
            <consortium name="The Broad Institute Genomics Platform"/>
            <consortium name="The Broad Institute Genome Sequencing Center for Infectious Disease"/>
            <person name="Wu L."/>
            <person name="Ma J."/>
        </authorList>
    </citation>
    <scope>NUCLEOTIDE SEQUENCE [LARGE SCALE GENOMIC DNA]</scope>
    <source>
        <strain evidence="2">CGMCC 1.15809</strain>
    </source>
</reference>
<organism evidence="1 2">
    <name type="scientific">Streptomyces ramulosus</name>
    <dbReference type="NCBI Taxonomy" id="47762"/>
    <lineage>
        <taxon>Bacteria</taxon>
        <taxon>Bacillati</taxon>
        <taxon>Actinomycetota</taxon>
        <taxon>Actinomycetes</taxon>
        <taxon>Kitasatosporales</taxon>
        <taxon>Streptomycetaceae</taxon>
        <taxon>Streptomyces</taxon>
    </lineage>
</organism>
<dbReference type="Proteomes" id="UP001596241">
    <property type="component" value="Unassembled WGS sequence"/>
</dbReference>
<dbReference type="RefSeq" id="WP_345092938.1">
    <property type="nucleotide sequence ID" value="NZ_BAAAWG010000024.1"/>
</dbReference>
<accession>A0ABW1FU64</accession>
<name>A0ABW1FU64_9ACTN</name>
<evidence type="ECO:0000313" key="2">
    <source>
        <dbReference type="Proteomes" id="UP001596241"/>
    </source>
</evidence>
<comment type="caution">
    <text evidence="1">The sequence shown here is derived from an EMBL/GenBank/DDBJ whole genome shotgun (WGS) entry which is preliminary data.</text>
</comment>
<evidence type="ECO:0000313" key="1">
    <source>
        <dbReference type="EMBL" id="MFC5897415.1"/>
    </source>
</evidence>